<dbReference type="Proteomes" id="UP000198406">
    <property type="component" value="Unassembled WGS sequence"/>
</dbReference>
<sequence>MEELFVGNLRMEACNEQQQAMFQFDMGSLSSTTEAERTSNLLLEVFQNASSKWNTSNVAPQMGTYAPNNQVQFPQLNQNNTFAPLSFQPEQLTCWNTSSVGYGAKEMNVAQQGHHRYSPSSDLSASLDPAPLPPPMIQRNEANSYSSKQVEEPVILGTREYSLDFLQQSSPTLAKESSPLPEAPTTLASVFDAAWSARFPAASGPSSLPTFCLPTNSGTDEESSLQKLFLSSPLNQSDHAERLPRAVTDTSLNVIHDQSERRAAATRQCINDYPTMESPLDEIYLNSFHCFLRKQIVIFEATHEDIGKIQGRNKGLALHQVGLGCRYCTPFRHTDRSRGVTYHPTRLSTIYQTAQNLVKNHFFRNCPNMPPAIKEELKVLSNRITKSNRGGGKQYWSNVLQISGIVEVDGGLFYKE</sequence>
<dbReference type="AlphaFoldDB" id="A0A1Z5KN79"/>
<keyword evidence="2" id="KW-1185">Reference proteome</keyword>
<dbReference type="EMBL" id="BDSP01000259">
    <property type="protein sequence ID" value="GAX27565.1"/>
    <property type="molecule type" value="Genomic_DNA"/>
</dbReference>
<protein>
    <submittedName>
        <fullName evidence="1">Uncharacterized protein</fullName>
    </submittedName>
</protein>
<dbReference type="OrthoDB" id="56510at2759"/>
<organism evidence="1 2">
    <name type="scientific">Fistulifera solaris</name>
    <name type="common">Oleaginous diatom</name>
    <dbReference type="NCBI Taxonomy" id="1519565"/>
    <lineage>
        <taxon>Eukaryota</taxon>
        <taxon>Sar</taxon>
        <taxon>Stramenopiles</taxon>
        <taxon>Ochrophyta</taxon>
        <taxon>Bacillariophyta</taxon>
        <taxon>Bacillariophyceae</taxon>
        <taxon>Bacillariophycidae</taxon>
        <taxon>Naviculales</taxon>
        <taxon>Naviculaceae</taxon>
        <taxon>Fistulifera</taxon>
    </lineage>
</organism>
<comment type="caution">
    <text evidence="1">The sequence shown here is derived from an EMBL/GenBank/DDBJ whole genome shotgun (WGS) entry which is preliminary data.</text>
</comment>
<proteinExistence type="predicted"/>
<evidence type="ECO:0000313" key="2">
    <source>
        <dbReference type="Proteomes" id="UP000198406"/>
    </source>
</evidence>
<reference evidence="1 2" key="1">
    <citation type="journal article" date="2015" name="Plant Cell">
        <title>Oil accumulation by the oleaginous diatom Fistulifera solaris as revealed by the genome and transcriptome.</title>
        <authorList>
            <person name="Tanaka T."/>
            <person name="Maeda Y."/>
            <person name="Veluchamy A."/>
            <person name="Tanaka M."/>
            <person name="Abida H."/>
            <person name="Marechal E."/>
            <person name="Bowler C."/>
            <person name="Muto M."/>
            <person name="Sunaga Y."/>
            <person name="Tanaka M."/>
            <person name="Yoshino T."/>
            <person name="Taniguchi T."/>
            <person name="Fukuda Y."/>
            <person name="Nemoto M."/>
            <person name="Matsumoto M."/>
            <person name="Wong P.S."/>
            <person name="Aburatani S."/>
            <person name="Fujibuchi W."/>
        </authorList>
    </citation>
    <scope>NUCLEOTIDE SEQUENCE [LARGE SCALE GENOMIC DNA]</scope>
    <source>
        <strain evidence="1 2">JPCC DA0580</strain>
    </source>
</reference>
<dbReference type="InParanoid" id="A0A1Z5KN79"/>
<evidence type="ECO:0000313" key="1">
    <source>
        <dbReference type="EMBL" id="GAX27565.1"/>
    </source>
</evidence>
<name>A0A1Z5KN79_FISSO</name>
<gene>
    <name evidence="1" type="ORF">FisN_13Hh349</name>
</gene>
<accession>A0A1Z5KN79</accession>